<dbReference type="Proteomes" id="UP000238322">
    <property type="component" value="Unassembled WGS sequence"/>
</dbReference>
<evidence type="ECO:0000313" key="21">
    <source>
        <dbReference type="EMBL" id="PQO37417.1"/>
    </source>
</evidence>
<dbReference type="CDD" id="cd17546">
    <property type="entry name" value="REC_hyHK_CKI1_RcsC-like"/>
    <property type="match status" value="1"/>
</dbReference>
<accession>A0A2S8FYZ3</accession>
<dbReference type="Pfam" id="PF00989">
    <property type="entry name" value="PAS"/>
    <property type="match status" value="1"/>
</dbReference>
<evidence type="ECO:0000256" key="13">
    <source>
        <dbReference type="ARBA" id="ARBA00023136"/>
    </source>
</evidence>
<keyword evidence="7 16" id="KW-0812">Transmembrane</keyword>
<dbReference type="Gene3D" id="3.30.450.20">
    <property type="entry name" value="PAS domain"/>
    <property type="match status" value="3"/>
</dbReference>
<dbReference type="SUPFAM" id="SSF55874">
    <property type="entry name" value="ATPase domain of HSP90 chaperone/DNA topoisomerase II/histidine kinase"/>
    <property type="match status" value="1"/>
</dbReference>
<dbReference type="SMART" id="SM00387">
    <property type="entry name" value="HATPase_c"/>
    <property type="match status" value="1"/>
</dbReference>
<keyword evidence="12" id="KW-0902">Two-component regulatory system</keyword>
<dbReference type="GO" id="GO:0006355">
    <property type="term" value="P:regulation of DNA-templated transcription"/>
    <property type="evidence" value="ECO:0007669"/>
    <property type="project" value="InterPro"/>
</dbReference>
<feature type="transmembrane region" description="Helical" evidence="16">
    <location>
        <begin position="197"/>
        <end position="217"/>
    </location>
</feature>
<keyword evidence="10" id="KW-0067">ATP-binding</keyword>
<feature type="transmembrane region" description="Helical" evidence="16">
    <location>
        <begin position="263"/>
        <end position="296"/>
    </location>
</feature>
<sequence>MEISANTINEAWLIACAALVILMQAGFCCLEAGLARSKNSTNVAAKNVADFGLSAVIFWLFGFSLIFGTSHYGLFGFDSIPFAGDGSDSYSLAFFLFELTFCGTATTIIGGAVSERLRFTGYLVVAAVMSSLFYPLYAHWVWSQGGWLRNIGFVDFAGASVVHGVGAWVGLACCLLIGPRLNRFHKEKPVHYHGHNLPIASVGMFLLIFGWIGFNAGSAFQLDDRMPRIVTTTIMAGIGGATVAILCTRLCRRKKELETFINGFLAGLVAITACCNVVSLSSAMIIGAVASVIAMIGVKAMEFFEVDDPVSVVPVHGLAGVWGTLCVAIFGDLTLLGTGLTRWEQLESQFLGAVICFGWAFVGGYVVLTFVNFVYHLRVDAESETIGLNVAEHGDPSELYELLQLMESHHETGEFNAEFDLCSHTDVGQVAIAYNNLVTSLNRKQHQLESAIEELYETKRVVVESNRQIEALKHILDQHTLYSITDKKGKIIEVNEGFCRISGYTEDELIGRDHRILNSGHHPKSFWVNMWKTIARGETWRDEVCNRAKDGSLYWVDSTNVPFFDADGNIEKYVSLRFDITSRKEAETASEAARRELEMLLDAATNFAVIATDKQGIITTFNTGAERMLGYAAEELVGKETPMILHIESEINARRAELVEKYDEQIEGLDIFVKDASLGGYEDHEWTYNCKDGSTVTVQLVITPKRDPQGNIVGYMGVAQDITARKAAEHENLRLTERLDLALRASGTGLWDWDVQTGNVVFNDLWYQMLGYEPGEMPMTIETWLRLCHPDDLNLSQEALRRHFKGETNVYCCQVRARRKDGSWQWIRDIGEVVARDEQGRPKRMVGVHIDVQELHEAIETANSANAAKSEFLANMSHEIRTPMTAILGYSELLLGELAREDQTDEQFNALETIHRNGEHLLAIVNDILDMSKIDAGKLKLEIIPTRPASIVEEVVSLMNVRAVGKGIALRVRYNSAFPETIQSDPIRLRQVLLNVVGNAIKFTEIGEVTIGLEFDKERKRMLFRVTDTGIGMTPDQLQRITNFEAFSQADSSTTREFGGTGLGLRISNCLSQLLGGGIEIESEKGMGSTFTVSVATGNITRVRMIKPKRETLPEATPEISEESETPRITRVETGQKLSGIQILLAEDGIDNQRLISFVLRKAGADVKVVENGQLAYDEIKRVGAEGSSFDVFLTDMQMPVLDGYSTVRLLRSEGYQGKIIALTAHAMASDREKCIEAGCDGFATKPIDRAELISSIQKMICDTDSEAASQHTTPTEVS</sequence>
<dbReference type="PROSITE" id="PS50110">
    <property type="entry name" value="RESPONSE_REGULATORY"/>
    <property type="match status" value="1"/>
</dbReference>
<dbReference type="Pfam" id="PF00909">
    <property type="entry name" value="Ammonium_transp"/>
    <property type="match status" value="1"/>
</dbReference>
<dbReference type="InterPro" id="IPR035965">
    <property type="entry name" value="PAS-like_dom_sf"/>
</dbReference>
<dbReference type="CDD" id="cd00130">
    <property type="entry name" value="PAS"/>
    <property type="match status" value="3"/>
</dbReference>
<evidence type="ECO:0000256" key="4">
    <source>
        <dbReference type="ARBA" id="ARBA00012438"/>
    </source>
</evidence>
<dbReference type="SMART" id="SM00388">
    <property type="entry name" value="HisKA"/>
    <property type="match status" value="1"/>
</dbReference>
<feature type="transmembrane region" description="Helical" evidence="16">
    <location>
        <begin position="92"/>
        <end position="112"/>
    </location>
</feature>
<dbReference type="Gene3D" id="3.30.565.10">
    <property type="entry name" value="Histidine kinase-like ATPase, C-terminal domain"/>
    <property type="match status" value="1"/>
</dbReference>
<comment type="similarity">
    <text evidence="3">Belongs to the ammonia transporter channel (TC 1.A.11.2) family.</text>
</comment>
<name>A0A2S8FYZ3_9BACT</name>
<dbReference type="CDD" id="cd16922">
    <property type="entry name" value="HATPase_EvgS-ArcB-TorS-like"/>
    <property type="match status" value="1"/>
</dbReference>
<keyword evidence="14" id="KW-0131">Cell cycle</keyword>
<dbReference type="InterPro" id="IPR000700">
    <property type="entry name" value="PAS-assoc_C"/>
</dbReference>
<feature type="transmembrane region" description="Helical" evidence="16">
    <location>
        <begin position="350"/>
        <end position="375"/>
    </location>
</feature>
<dbReference type="InterPro" id="IPR005467">
    <property type="entry name" value="His_kinase_dom"/>
</dbReference>
<keyword evidence="9" id="KW-0418">Kinase</keyword>
<dbReference type="SUPFAM" id="SSF111352">
    <property type="entry name" value="Ammonium transporter"/>
    <property type="match status" value="1"/>
</dbReference>
<organism evidence="21 22">
    <name type="scientific">Blastopirellula marina</name>
    <dbReference type="NCBI Taxonomy" id="124"/>
    <lineage>
        <taxon>Bacteria</taxon>
        <taxon>Pseudomonadati</taxon>
        <taxon>Planctomycetota</taxon>
        <taxon>Planctomycetia</taxon>
        <taxon>Pirellulales</taxon>
        <taxon>Pirellulaceae</taxon>
        <taxon>Blastopirellula</taxon>
    </lineage>
</organism>
<dbReference type="PANTHER" id="PTHR45339">
    <property type="entry name" value="HYBRID SIGNAL TRANSDUCTION HISTIDINE KINASE J"/>
    <property type="match status" value="1"/>
</dbReference>
<dbReference type="SMART" id="SM00448">
    <property type="entry name" value="REC"/>
    <property type="match status" value="1"/>
</dbReference>
<evidence type="ECO:0000259" key="20">
    <source>
        <dbReference type="PROSITE" id="PS50113"/>
    </source>
</evidence>
<evidence type="ECO:0000313" key="22">
    <source>
        <dbReference type="Proteomes" id="UP000238322"/>
    </source>
</evidence>
<keyword evidence="13 16" id="KW-0472">Membrane</keyword>
<dbReference type="NCBIfam" id="TIGR00836">
    <property type="entry name" value="amt"/>
    <property type="match status" value="1"/>
</dbReference>
<gene>
    <name evidence="21" type="ORF">C5Y83_05595</name>
</gene>
<dbReference type="SUPFAM" id="SSF52172">
    <property type="entry name" value="CheY-like"/>
    <property type="match status" value="1"/>
</dbReference>
<dbReference type="GO" id="GO:0008519">
    <property type="term" value="F:ammonium channel activity"/>
    <property type="evidence" value="ECO:0007669"/>
    <property type="project" value="InterPro"/>
</dbReference>
<dbReference type="SUPFAM" id="SSF47384">
    <property type="entry name" value="Homodimeric domain of signal transducing histidine kinase"/>
    <property type="match status" value="1"/>
</dbReference>
<dbReference type="InterPro" id="IPR024041">
    <property type="entry name" value="NH4_transpt_AmtB-like_dom"/>
</dbReference>
<evidence type="ECO:0000256" key="15">
    <source>
        <dbReference type="PROSITE-ProRule" id="PRU00169"/>
    </source>
</evidence>
<evidence type="ECO:0000259" key="19">
    <source>
        <dbReference type="PROSITE" id="PS50112"/>
    </source>
</evidence>
<dbReference type="EC" id="2.7.13.3" evidence="4"/>
<dbReference type="PROSITE" id="PS50112">
    <property type="entry name" value="PAS"/>
    <property type="match status" value="3"/>
</dbReference>
<dbReference type="Pfam" id="PF13426">
    <property type="entry name" value="PAS_9"/>
    <property type="match status" value="1"/>
</dbReference>
<dbReference type="InterPro" id="IPR013655">
    <property type="entry name" value="PAS_fold_3"/>
</dbReference>
<protein>
    <recommendedName>
        <fullName evidence="4">histidine kinase</fullName>
        <ecNumber evidence="4">2.7.13.3</ecNumber>
    </recommendedName>
</protein>
<dbReference type="InterPro" id="IPR001610">
    <property type="entry name" value="PAC"/>
</dbReference>
<dbReference type="PANTHER" id="PTHR45339:SF1">
    <property type="entry name" value="HYBRID SIGNAL TRANSDUCTION HISTIDINE KINASE J"/>
    <property type="match status" value="1"/>
</dbReference>
<dbReference type="AlphaFoldDB" id="A0A2S8FYZ3"/>
<dbReference type="SMART" id="SM00091">
    <property type="entry name" value="PAS"/>
    <property type="match status" value="3"/>
</dbReference>
<feature type="transmembrane region" description="Helical" evidence="16">
    <location>
        <begin position="316"/>
        <end position="338"/>
    </location>
</feature>
<dbReference type="SUPFAM" id="SSF55785">
    <property type="entry name" value="PYP-like sensor domain (PAS domain)"/>
    <property type="match status" value="3"/>
</dbReference>
<dbReference type="EMBL" id="PUHY01000005">
    <property type="protein sequence ID" value="PQO37417.1"/>
    <property type="molecule type" value="Genomic_DNA"/>
</dbReference>
<feature type="domain" description="PAS" evidence="19">
    <location>
        <begin position="593"/>
        <end position="639"/>
    </location>
</feature>
<evidence type="ECO:0000256" key="10">
    <source>
        <dbReference type="ARBA" id="ARBA00022840"/>
    </source>
</evidence>
<dbReference type="Pfam" id="PF00072">
    <property type="entry name" value="Response_reg"/>
    <property type="match status" value="1"/>
</dbReference>
<dbReference type="InterPro" id="IPR003661">
    <property type="entry name" value="HisK_dim/P_dom"/>
</dbReference>
<feature type="transmembrane region" description="Helical" evidence="16">
    <location>
        <begin position="229"/>
        <end position="251"/>
    </location>
</feature>
<feature type="modified residue" description="4-aspartylphosphate" evidence="15">
    <location>
        <position position="1196"/>
    </location>
</feature>
<evidence type="ECO:0000259" key="18">
    <source>
        <dbReference type="PROSITE" id="PS50110"/>
    </source>
</evidence>
<feature type="transmembrane region" description="Helical" evidence="16">
    <location>
        <begin position="119"/>
        <end position="137"/>
    </location>
</feature>
<dbReference type="PROSITE" id="PS50113">
    <property type="entry name" value="PAC"/>
    <property type="match status" value="3"/>
</dbReference>
<dbReference type="InterPro" id="IPR003594">
    <property type="entry name" value="HATPase_dom"/>
</dbReference>
<dbReference type="Gene3D" id="3.40.50.2300">
    <property type="match status" value="1"/>
</dbReference>
<dbReference type="NCBIfam" id="TIGR00229">
    <property type="entry name" value="sensory_box"/>
    <property type="match status" value="3"/>
</dbReference>
<dbReference type="InterPro" id="IPR000014">
    <property type="entry name" value="PAS"/>
</dbReference>
<dbReference type="InterPro" id="IPR013767">
    <property type="entry name" value="PAS_fold"/>
</dbReference>
<feature type="domain" description="PAS" evidence="19">
    <location>
        <begin position="468"/>
        <end position="525"/>
    </location>
</feature>
<evidence type="ECO:0000256" key="6">
    <source>
        <dbReference type="ARBA" id="ARBA00022679"/>
    </source>
</evidence>
<dbReference type="Pfam" id="PF08447">
    <property type="entry name" value="PAS_3"/>
    <property type="match status" value="1"/>
</dbReference>
<dbReference type="InterPro" id="IPR036097">
    <property type="entry name" value="HisK_dim/P_sf"/>
</dbReference>
<dbReference type="GO" id="GO:0000155">
    <property type="term" value="F:phosphorelay sensor kinase activity"/>
    <property type="evidence" value="ECO:0007669"/>
    <property type="project" value="InterPro"/>
</dbReference>
<feature type="domain" description="Response regulatory" evidence="18">
    <location>
        <begin position="1142"/>
        <end position="1261"/>
    </location>
</feature>
<proteinExistence type="inferred from homology"/>
<feature type="transmembrane region" description="Helical" evidence="16">
    <location>
        <begin position="12"/>
        <end position="30"/>
    </location>
</feature>
<dbReference type="PRINTS" id="PR00344">
    <property type="entry name" value="BCTRLSENSOR"/>
</dbReference>
<keyword evidence="6" id="KW-0808">Transferase</keyword>
<evidence type="ECO:0000256" key="8">
    <source>
        <dbReference type="ARBA" id="ARBA00022741"/>
    </source>
</evidence>
<comment type="caution">
    <text evidence="21">The sequence shown here is derived from an EMBL/GenBank/DDBJ whole genome shotgun (WGS) entry which is preliminary data.</text>
</comment>
<reference evidence="21 22" key="1">
    <citation type="submission" date="2018-02" db="EMBL/GenBank/DDBJ databases">
        <title>Comparative genomes isolates from brazilian mangrove.</title>
        <authorList>
            <person name="Araujo J.E."/>
            <person name="Taketani R.G."/>
            <person name="Silva M.C.P."/>
            <person name="Loureco M.V."/>
            <person name="Andreote F.D."/>
        </authorList>
    </citation>
    <scope>NUCLEOTIDE SEQUENCE [LARGE SCALE GENOMIC DNA]</scope>
    <source>
        <strain evidence="21 22">Hex-1 MGV</strain>
    </source>
</reference>
<feature type="transmembrane region" description="Helical" evidence="16">
    <location>
        <begin position="157"/>
        <end position="177"/>
    </location>
</feature>
<dbReference type="CDD" id="cd00082">
    <property type="entry name" value="HisKA"/>
    <property type="match status" value="1"/>
</dbReference>
<dbReference type="SMART" id="SM00086">
    <property type="entry name" value="PAC"/>
    <property type="match status" value="3"/>
</dbReference>
<evidence type="ECO:0000256" key="11">
    <source>
        <dbReference type="ARBA" id="ARBA00022989"/>
    </source>
</evidence>
<evidence type="ECO:0000256" key="5">
    <source>
        <dbReference type="ARBA" id="ARBA00022553"/>
    </source>
</evidence>
<evidence type="ECO:0000256" key="3">
    <source>
        <dbReference type="ARBA" id="ARBA00005887"/>
    </source>
</evidence>
<dbReference type="RefSeq" id="WP_105328666.1">
    <property type="nucleotide sequence ID" value="NZ_PUHY01000005.1"/>
</dbReference>
<feature type="domain" description="PAC" evidence="20">
    <location>
        <begin position="682"/>
        <end position="734"/>
    </location>
</feature>
<feature type="domain" description="PAC" evidence="20">
    <location>
        <begin position="811"/>
        <end position="864"/>
    </location>
</feature>
<dbReference type="Gene3D" id="1.10.287.130">
    <property type="match status" value="1"/>
</dbReference>
<dbReference type="PROSITE" id="PS50109">
    <property type="entry name" value="HIS_KIN"/>
    <property type="match status" value="1"/>
</dbReference>
<feature type="domain" description="PAS" evidence="19">
    <location>
        <begin position="735"/>
        <end position="807"/>
    </location>
</feature>
<keyword evidence="11 16" id="KW-1133">Transmembrane helix</keyword>
<evidence type="ECO:0000256" key="9">
    <source>
        <dbReference type="ARBA" id="ARBA00022777"/>
    </source>
</evidence>
<evidence type="ECO:0000256" key="1">
    <source>
        <dbReference type="ARBA" id="ARBA00000085"/>
    </source>
</evidence>
<dbReference type="FunFam" id="3.30.565.10:FF:000010">
    <property type="entry name" value="Sensor histidine kinase RcsC"/>
    <property type="match status" value="1"/>
</dbReference>
<dbReference type="InterPro" id="IPR029020">
    <property type="entry name" value="Ammonium/urea_transptr"/>
</dbReference>
<evidence type="ECO:0000259" key="17">
    <source>
        <dbReference type="PROSITE" id="PS50109"/>
    </source>
</evidence>
<dbReference type="InterPro" id="IPR036890">
    <property type="entry name" value="HATPase_C_sf"/>
</dbReference>
<dbReference type="InterPro" id="IPR001789">
    <property type="entry name" value="Sig_transdc_resp-reg_receiver"/>
</dbReference>
<evidence type="ECO:0000256" key="12">
    <source>
        <dbReference type="ARBA" id="ARBA00023012"/>
    </source>
</evidence>
<dbReference type="FunFam" id="1.10.287.130:FF:000038">
    <property type="entry name" value="Sensory transduction histidine kinase"/>
    <property type="match status" value="1"/>
</dbReference>
<comment type="subcellular location">
    <subcellularLocation>
        <location evidence="2">Membrane</location>
        <topology evidence="2">Multi-pass membrane protein</topology>
    </subcellularLocation>
</comment>
<keyword evidence="5 15" id="KW-0597">Phosphoprotein</keyword>
<evidence type="ECO:0000256" key="16">
    <source>
        <dbReference type="SAM" id="Phobius"/>
    </source>
</evidence>
<feature type="transmembrane region" description="Helical" evidence="16">
    <location>
        <begin position="51"/>
        <end position="72"/>
    </location>
</feature>
<dbReference type="InterPro" id="IPR001905">
    <property type="entry name" value="Ammonium_transpt"/>
</dbReference>
<dbReference type="Pfam" id="PF00512">
    <property type="entry name" value="HisKA"/>
    <property type="match status" value="1"/>
</dbReference>
<dbReference type="OrthoDB" id="9762493at2"/>
<comment type="catalytic activity">
    <reaction evidence="1">
        <text>ATP + protein L-histidine = ADP + protein N-phospho-L-histidine.</text>
        <dbReference type="EC" id="2.7.13.3"/>
    </reaction>
</comment>
<dbReference type="Gene3D" id="1.10.3430.10">
    <property type="entry name" value="Ammonium transporter AmtB like domains"/>
    <property type="match status" value="1"/>
</dbReference>
<keyword evidence="8" id="KW-0547">Nucleotide-binding</keyword>
<feature type="domain" description="PAC" evidence="20">
    <location>
        <begin position="538"/>
        <end position="592"/>
    </location>
</feature>
<dbReference type="InterPro" id="IPR004358">
    <property type="entry name" value="Sig_transdc_His_kin-like_C"/>
</dbReference>
<evidence type="ECO:0000256" key="2">
    <source>
        <dbReference type="ARBA" id="ARBA00004141"/>
    </source>
</evidence>
<feature type="domain" description="Histidine kinase" evidence="17">
    <location>
        <begin position="875"/>
        <end position="1099"/>
    </location>
</feature>
<evidence type="ECO:0000256" key="14">
    <source>
        <dbReference type="ARBA" id="ARBA00023306"/>
    </source>
</evidence>
<dbReference type="GO" id="GO:0016020">
    <property type="term" value="C:membrane"/>
    <property type="evidence" value="ECO:0007669"/>
    <property type="project" value="UniProtKB-SubCell"/>
</dbReference>
<dbReference type="Pfam" id="PF02518">
    <property type="entry name" value="HATPase_c"/>
    <property type="match status" value="1"/>
</dbReference>
<dbReference type="InterPro" id="IPR011006">
    <property type="entry name" value="CheY-like_superfamily"/>
</dbReference>
<dbReference type="GO" id="GO:0005524">
    <property type="term" value="F:ATP binding"/>
    <property type="evidence" value="ECO:0007669"/>
    <property type="project" value="UniProtKB-KW"/>
</dbReference>
<evidence type="ECO:0000256" key="7">
    <source>
        <dbReference type="ARBA" id="ARBA00022692"/>
    </source>
</evidence>